<protein>
    <submittedName>
        <fullName evidence="2">Uncharacterized protein</fullName>
    </submittedName>
</protein>
<evidence type="ECO:0000256" key="1">
    <source>
        <dbReference type="SAM" id="MobiDB-lite"/>
    </source>
</evidence>
<dbReference type="EMBL" id="SCEB01214698">
    <property type="protein sequence ID" value="RXM33705.1"/>
    <property type="molecule type" value="Genomic_DNA"/>
</dbReference>
<feature type="region of interest" description="Disordered" evidence="1">
    <location>
        <begin position="1"/>
        <end position="49"/>
    </location>
</feature>
<proteinExistence type="predicted"/>
<reference evidence="2 3" key="1">
    <citation type="submission" date="2019-01" db="EMBL/GenBank/DDBJ databases">
        <title>Draft Genome and Complete Hox-Cluster Characterization of the Sterlet Sturgeon (Acipenser ruthenus).</title>
        <authorList>
            <person name="Wei Q."/>
        </authorList>
    </citation>
    <scope>NUCLEOTIDE SEQUENCE [LARGE SCALE GENOMIC DNA]</scope>
    <source>
        <strain evidence="2">WHYD16114868_AA</strain>
        <tissue evidence="2">Blood</tissue>
    </source>
</reference>
<sequence length="85" mass="9557">MIMETDSDSKSDPGLIPSDSGSDFYPIDTPSDVTGEEDSPSFMDEPVRNPENDLLEHMVIMTNRYASQFLRQRRDSLGPHVCAHK</sequence>
<comment type="caution">
    <text evidence="2">The sequence shown here is derived from an EMBL/GenBank/DDBJ whole genome shotgun (WGS) entry which is preliminary data.</text>
</comment>
<evidence type="ECO:0000313" key="2">
    <source>
        <dbReference type="EMBL" id="RXM33705.1"/>
    </source>
</evidence>
<dbReference type="AlphaFoldDB" id="A0A444UEV4"/>
<accession>A0A444UEV4</accession>
<evidence type="ECO:0000313" key="3">
    <source>
        <dbReference type="Proteomes" id="UP000289886"/>
    </source>
</evidence>
<gene>
    <name evidence="2" type="ORF">EOD39_5247</name>
</gene>
<keyword evidence="3" id="KW-1185">Reference proteome</keyword>
<name>A0A444UEV4_ACIRT</name>
<dbReference type="Proteomes" id="UP000289886">
    <property type="component" value="Unassembled WGS sequence"/>
</dbReference>
<organism evidence="2 3">
    <name type="scientific">Acipenser ruthenus</name>
    <name type="common">Sterlet sturgeon</name>
    <dbReference type="NCBI Taxonomy" id="7906"/>
    <lineage>
        <taxon>Eukaryota</taxon>
        <taxon>Metazoa</taxon>
        <taxon>Chordata</taxon>
        <taxon>Craniata</taxon>
        <taxon>Vertebrata</taxon>
        <taxon>Euteleostomi</taxon>
        <taxon>Actinopterygii</taxon>
        <taxon>Chondrostei</taxon>
        <taxon>Acipenseriformes</taxon>
        <taxon>Acipenseridae</taxon>
        <taxon>Acipenser</taxon>
    </lineage>
</organism>